<comment type="similarity">
    <text evidence="3">Belongs to the Nudix hydrolase family.</text>
</comment>
<sequence>MTIETVSHVGPVAAVIAVVLYRNKVLLVRRINAPDAGKWGFPGGKIEFGETIEAAAERELREETGVDAVASDVITALDALDDVDGISQQHFVLVAVRCHFRSGVPVAGDDAMEARWFDIGAVDAMTLDLSAGVTHVLHRAATLVSAGDASPSA</sequence>
<evidence type="ECO:0000259" key="4">
    <source>
        <dbReference type="PROSITE" id="PS51462"/>
    </source>
</evidence>
<dbReference type="GO" id="GO:0016787">
    <property type="term" value="F:hydrolase activity"/>
    <property type="evidence" value="ECO:0007669"/>
    <property type="project" value="UniProtKB-KW"/>
</dbReference>
<dbReference type="PROSITE" id="PS51462">
    <property type="entry name" value="NUDIX"/>
    <property type="match status" value="1"/>
</dbReference>
<proteinExistence type="inferred from homology"/>
<comment type="cofactor">
    <cofactor evidence="1">
        <name>Mg(2+)</name>
        <dbReference type="ChEBI" id="CHEBI:18420"/>
    </cofactor>
</comment>
<accession>A0A1H2PJI3</accession>
<feature type="domain" description="Nudix hydrolase" evidence="4">
    <location>
        <begin position="10"/>
        <end position="142"/>
    </location>
</feature>
<dbReference type="InterPro" id="IPR020084">
    <property type="entry name" value="NUDIX_hydrolase_CS"/>
</dbReference>
<dbReference type="InterPro" id="IPR000086">
    <property type="entry name" value="NUDIX_hydrolase_dom"/>
</dbReference>
<dbReference type="SUPFAM" id="SSF55811">
    <property type="entry name" value="Nudix"/>
    <property type="match status" value="1"/>
</dbReference>
<gene>
    <name evidence="5" type="ORF">SAMN05216551_10146</name>
</gene>
<keyword evidence="2 3" id="KW-0378">Hydrolase</keyword>
<dbReference type="EMBL" id="FNLO01000001">
    <property type="protein sequence ID" value="SDV46067.1"/>
    <property type="molecule type" value="Genomic_DNA"/>
</dbReference>
<dbReference type="Gene3D" id="3.90.79.10">
    <property type="entry name" value="Nucleoside Triphosphate Pyrophosphohydrolase"/>
    <property type="match status" value="1"/>
</dbReference>
<reference evidence="6" key="1">
    <citation type="submission" date="2016-09" db="EMBL/GenBank/DDBJ databases">
        <authorList>
            <person name="Varghese N."/>
            <person name="Submissions S."/>
        </authorList>
    </citation>
    <scope>NUCLEOTIDE SEQUENCE [LARGE SCALE GENOMIC DNA]</scope>
    <source>
        <strain evidence="6">JS23</strain>
    </source>
</reference>
<dbReference type="PRINTS" id="PR00502">
    <property type="entry name" value="NUDIXFAMILY"/>
</dbReference>
<dbReference type="PANTHER" id="PTHR43736">
    <property type="entry name" value="ADP-RIBOSE PYROPHOSPHATASE"/>
    <property type="match status" value="1"/>
</dbReference>
<dbReference type="InterPro" id="IPR015797">
    <property type="entry name" value="NUDIX_hydrolase-like_dom_sf"/>
</dbReference>
<dbReference type="OrthoDB" id="542521at2"/>
<dbReference type="CDD" id="cd04673">
    <property type="entry name" value="NUDIX_ADPRase"/>
    <property type="match status" value="1"/>
</dbReference>
<dbReference type="AlphaFoldDB" id="A0A1H2PJI3"/>
<dbReference type="RefSeq" id="WP_091903413.1">
    <property type="nucleotide sequence ID" value="NZ_FNLO01000001.1"/>
</dbReference>
<evidence type="ECO:0000313" key="5">
    <source>
        <dbReference type="EMBL" id="SDV46067.1"/>
    </source>
</evidence>
<protein>
    <submittedName>
        <fullName evidence="5">Mutator mutT protein</fullName>
    </submittedName>
</protein>
<organism evidence="5 6">
    <name type="scientific">Chitinasiproducens palmae</name>
    <dbReference type="NCBI Taxonomy" id="1770053"/>
    <lineage>
        <taxon>Bacteria</taxon>
        <taxon>Pseudomonadati</taxon>
        <taxon>Pseudomonadota</taxon>
        <taxon>Betaproteobacteria</taxon>
        <taxon>Burkholderiales</taxon>
        <taxon>Burkholderiaceae</taxon>
        <taxon>Chitinasiproducens</taxon>
    </lineage>
</organism>
<evidence type="ECO:0000313" key="6">
    <source>
        <dbReference type="Proteomes" id="UP000243719"/>
    </source>
</evidence>
<evidence type="ECO:0000256" key="2">
    <source>
        <dbReference type="ARBA" id="ARBA00022801"/>
    </source>
</evidence>
<evidence type="ECO:0000256" key="1">
    <source>
        <dbReference type="ARBA" id="ARBA00001946"/>
    </source>
</evidence>
<dbReference type="Proteomes" id="UP000243719">
    <property type="component" value="Unassembled WGS sequence"/>
</dbReference>
<evidence type="ECO:0000256" key="3">
    <source>
        <dbReference type="RuleBase" id="RU003476"/>
    </source>
</evidence>
<keyword evidence="6" id="KW-1185">Reference proteome</keyword>
<dbReference type="InterPro" id="IPR020476">
    <property type="entry name" value="Nudix_hydrolase"/>
</dbReference>
<dbReference type="PANTHER" id="PTHR43736:SF1">
    <property type="entry name" value="DIHYDRONEOPTERIN TRIPHOSPHATE DIPHOSPHATASE"/>
    <property type="match status" value="1"/>
</dbReference>
<dbReference type="STRING" id="1770053.SAMN05216551_10146"/>
<name>A0A1H2PJI3_9BURK</name>
<dbReference type="PROSITE" id="PS00893">
    <property type="entry name" value="NUDIX_BOX"/>
    <property type="match status" value="1"/>
</dbReference>
<dbReference type="Pfam" id="PF00293">
    <property type="entry name" value="NUDIX"/>
    <property type="match status" value="1"/>
</dbReference>